<evidence type="ECO:0000256" key="3">
    <source>
        <dbReference type="ARBA" id="ARBA00006434"/>
    </source>
</evidence>
<organism evidence="16 17">
    <name type="scientific">Halomonas cibimaris</name>
    <dbReference type="NCBI Taxonomy" id="657012"/>
    <lineage>
        <taxon>Bacteria</taxon>
        <taxon>Pseudomonadati</taxon>
        <taxon>Pseudomonadota</taxon>
        <taxon>Gammaproteobacteria</taxon>
        <taxon>Oceanospirillales</taxon>
        <taxon>Halomonadaceae</taxon>
        <taxon>Halomonas</taxon>
    </lineage>
</organism>
<feature type="transmembrane region" description="Helical" evidence="14">
    <location>
        <begin position="322"/>
        <end position="349"/>
    </location>
</feature>
<feature type="transmembrane region" description="Helical" evidence="14">
    <location>
        <begin position="39"/>
        <end position="59"/>
    </location>
</feature>
<feature type="transmembrane region" description="Helical" evidence="14">
    <location>
        <begin position="462"/>
        <end position="484"/>
    </location>
</feature>
<dbReference type="RefSeq" id="WP_344701140.1">
    <property type="nucleotide sequence ID" value="NZ_BAAAZT010000006.1"/>
</dbReference>
<feature type="transmembrane region" description="Helical" evidence="14">
    <location>
        <begin position="426"/>
        <end position="450"/>
    </location>
</feature>
<evidence type="ECO:0000256" key="11">
    <source>
        <dbReference type="ARBA" id="ARBA00022989"/>
    </source>
</evidence>
<evidence type="ECO:0000256" key="14">
    <source>
        <dbReference type="SAM" id="Phobius"/>
    </source>
</evidence>
<evidence type="ECO:0000256" key="5">
    <source>
        <dbReference type="ARBA" id="ARBA00022553"/>
    </source>
</evidence>
<feature type="transmembrane region" description="Helical" evidence="14">
    <location>
        <begin position="183"/>
        <end position="210"/>
    </location>
</feature>
<feature type="transmembrane region" description="Helical" evidence="14">
    <location>
        <begin position="243"/>
        <end position="262"/>
    </location>
</feature>
<comment type="similarity">
    <text evidence="3">Belongs to the sodium:solute symporter (SSF) (TC 2.A.21) family.</text>
</comment>
<dbReference type="Proteomes" id="UP001500133">
    <property type="component" value="Unassembled WGS sequence"/>
</dbReference>
<evidence type="ECO:0000256" key="2">
    <source>
        <dbReference type="ARBA" id="ARBA00004141"/>
    </source>
</evidence>
<evidence type="ECO:0000256" key="13">
    <source>
        <dbReference type="ARBA" id="ARBA00023136"/>
    </source>
</evidence>
<gene>
    <name evidence="16" type="primary">cbrA</name>
    <name evidence="16" type="ORF">GCM10022228_00650</name>
</gene>
<proteinExistence type="inferred from homology"/>
<dbReference type="InterPro" id="IPR036097">
    <property type="entry name" value="HisK_dim/P_sf"/>
</dbReference>
<dbReference type="SMART" id="SM00387">
    <property type="entry name" value="HATPase_c"/>
    <property type="match status" value="1"/>
</dbReference>
<dbReference type="InterPro" id="IPR001734">
    <property type="entry name" value="Na/solute_symporter"/>
</dbReference>
<keyword evidence="13 14" id="KW-0472">Membrane</keyword>
<dbReference type="EC" id="2.7.13.3" evidence="4"/>
<accession>A0ABP7L598</accession>
<comment type="catalytic activity">
    <reaction evidence="1">
        <text>ATP + protein L-histidine = ADP + protein N-phospho-L-histidine.</text>
        <dbReference type="EC" id="2.7.13.3"/>
    </reaction>
</comment>
<evidence type="ECO:0000256" key="7">
    <source>
        <dbReference type="ARBA" id="ARBA00022692"/>
    </source>
</evidence>
<keyword evidence="17" id="KW-1185">Reference proteome</keyword>
<feature type="transmembrane region" description="Helical" evidence="14">
    <location>
        <begin position="153"/>
        <end position="171"/>
    </location>
</feature>
<comment type="caution">
    <text evidence="16">The sequence shown here is derived from an EMBL/GenBank/DDBJ whole genome shotgun (WGS) entry which is preliminary data.</text>
</comment>
<keyword evidence="6" id="KW-0808">Transferase</keyword>
<evidence type="ECO:0000256" key="10">
    <source>
        <dbReference type="ARBA" id="ARBA00022840"/>
    </source>
</evidence>
<dbReference type="PRINTS" id="PR00344">
    <property type="entry name" value="BCTRLSENSOR"/>
</dbReference>
<evidence type="ECO:0000256" key="12">
    <source>
        <dbReference type="ARBA" id="ARBA00023012"/>
    </source>
</evidence>
<keyword evidence="5" id="KW-0597">Phosphoprotein</keyword>
<evidence type="ECO:0000256" key="1">
    <source>
        <dbReference type="ARBA" id="ARBA00000085"/>
    </source>
</evidence>
<dbReference type="PROSITE" id="PS50109">
    <property type="entry name" value="HIS_KIN"/>
    <property type="match status" value="1"/>
</dbReference>
<dbReference type="InterPro" id="IPR036890">
    <property type="entry name" value="HATPase_C_sf"/>
</dbReference>
<dbReference type="Gene3D" id="3.30.450.20">
    <property type="entry name" value="PAS domain"/>
    <property type="match status" value="1"/>
</dbReference>
<dbReference type="InterPro" id="IPR003594">
    <property type="entry name" value="HATPase_dom"/>
</dbReference>
<dbReference type="InterPro" id="IPR004358">
    <property type="entry name" value="Sig_transdc_His_kin-like_C"/>
</dbReference>
<dbReference type="SUPFAM" id="SSF55785">
    <property type="entry name" value="PYP-like sensor domain (PAS domain)"/>
    <property type="match status" value="1"/>
</dbReference>
<dbReference type="SUPFAM" id="SSF55874">
    <property type="entry name" value="ATPase domain of HSP90 chaperone/DNA topoisomerase II/histidine kinase"/>
    <property type="match status" value="1"/>
</dbReference>
<dbReference type="PROSITE" id="PS50283">
    <property type="entry name" value="NA_SOLUT_SYMP_3"/>
    <property type="match status" value="1"/>
</dbReference>
<feature type="domain" description="Histidine kinase" evidence="15">
    <location>
        <begin position="751"/>
        <end position="965"/>
    </location>
</feature>
<dbReference type="Gene3D" id="1.10.287.130">
    <property type="match status" value="1"/>
</dbReference>
<reference evidence="17" key="1">
    <citation type="journal article" date="2019" name="Int. J. Syst. Evol. Microbiol.">
        <title>The Global Catalogue of Microorganisms (GCM) 10K type strain sequencing project: providing services to taxonomists for standard genome sequencing and annotation.</title>
        <authorList>
            <consortium name="The Broad Institute Genomics Platform"/>
            <consortium name="The Broad Institute Genome Sequencing Center for Infectious Disease"/>
            <person name="Wu L."/>
            <person name="Ma J."/>
        </authorList>
    </citation>
    <scope>NUCLEOTIDE SEQUENCE [LARGE SCALE GENOMIC DNA]</scope>
    <source>
        <strain evidence="17">JCM 16914</strain>
    </source>
</reference>
<dbReference type="GO" id="GO:0016301">
    <property type="term" value="F:kinase activity"/>
    <property type="evidence" value="ECO:0007669"/>
    <property type="project" value="UniProtKB-KW"/>
</dbReference>
<name>A0ABP7L598_9GAMM</name>
<evidence type="ECO:0000256" key="4">
    <source>
        <dbReference type="ARBA" id="ARBA00012438"/>
    </source>
</evidence>
<feature type="transmembrane region" description="Helical" evidence="14">
    <location>
        <begin position="274"/>
        <end position="296"/>
    </location>
</feature>
<feature type="transmembrane region" description="Helical" evidence="14">
    <location>
        <begin position="398"/>
        <end position="419"/>
    </location>
</feature>
<evidence type="ECO:0000313" key="16">
    <source>
        <dbReference type="EMBL" id="GAA3893400.1"/>
    </source>
</evidence>
<keyword evidence="11 14" id="KW-1133">Transmembrane helix</keyword>
<sequence length="978" mass="105764">MNAELTAIVLLGLGYLALLFGCGLAVERGWVSTRVTRHPAVYTLSLGVYASAWAVYGSVEFAADAGFGYLAYYLGAAGAFLLAPVLLVPIQRISRTYQLASLADLFAFRYRTRWAGTLVTLVSSLAVLPLLGIQVKTLSEAINVMTHTRAGSSVALLFCLVVAAFAVIFGARSSHLRTRHNTLLAAIAFESLVKLGAMLALGAFALWGVFDGPQPLQQWLASGEGQALTAQTPSLDPAHWRTLLLLFFAAAFMMPHLFHVTFAESLSRHTLLQASWTLPLYLLLMALPVPLIWWAAQKATDAPIGATAYAAYLMSEHAGVGALAFIAGLAAASGTMIMIALALSGMVLNHVVLVARPPEARADLYGWLRWLRRGLVVAVVFSGWLFHESVGRHDLMALGLAAFAGMAQCLPGMLALLYWPGANRKGVVTGLAAGSAIWLWGLWLPLFVPLPALWSPLPGEPLWYQVTLLSLAVNIVALIGVSLFSRTSPGERSAAEACSVDAVVRSKRLPLQAATVADFSAQLAEALGDEAAEREVKRALGALNLDRHEDRPYALRRLRDRIQANLSGLMGPSVARDIVDRYLPYRHDDAPATDDIHFVESRLEAYRSRLTGLARELDGLRRHHRQTLANLPVGLCIFGHDDEIVMWNRALAGLSGIGGESVIGAHRDSLPEPWPTLMQNALQSASVTLYQQAARLHERDYFLTLHKARLDGDDSHGGTVVLIEDHTEMKWLEDELVHAARLASIGQLAAGVAHEIGNPVTAISSLSQNLRYDTDDPAVLQAAEHIQTQTERITRIVNSLVEFAHGGRRSVALPRSPVELARISDEALHLLHLARSGEAVSFHNECPAGIVVRGDAQRLIQVMLNLLGNARDACAPDGTVTLSAGRQGSHAWWRIADTGHGIPDAVRDRLFEPFTTTKTAGEGTGLGLSLAYQIINEHQGSIDVASPPPGHSRGTAMTLWLPLYPQDDSPLYAQDSDC</sequence>
<dbReference type="SUPFAM" id="SSF47384">
    <property type="entry name" value="Homodimeric domain of signal transducing histidine kinase"/>
    <property type="match status" value="1"/>
</dbReference>
<dbReference type="InterPro" id="IPR003661">
    <property type="entry name" value="HisK_dim/P_dom"/>
</dbReference>
<keyword evidence="10" id="KW-0067">ATP-binding</keyword>
<keyword evidence="9 16" id="KW-0418">Kinase</keyword>
<keyword evidence="7 14" id="KW-0812">Transmembrane</keyword>
<dbReference type="Gene3D" id="1.20.1730.10">
    <property type="entry name" value="Sodium/glucose cotransporter"/>
    <property type="match status" value="1"/>
</dbReference>
<feature type="transmembrane region" description="Helical" evidence="14">
    <location>
        <begin position="6"/>
        <end position="27"/>
    </location>
</feature>
<dbReference type="InterPro" id="IPR035965">
    <property type="entry name" value="PAS-like_dom_sf"/>
</dbReference>
<dbReference type="CDD" id="cd00082">
    <property type="entry name" value="HisKA"/>
    <property type="match status" value="1"/>
</dbReference>
<feature type="transmembrane region" description="Helical" evidence="14">
    <location>
        <begin position="114"/>
        <end position="133"/>
    </location>
</feature>
<feature type="transmembrane region" description="Helical" evidence="14">
    <location>
        <begin position="370"/>
        <end position="386"/>
    </location>
</feature>
<keyword evidence="8" id="KW-0547">Nucleotide-binding</keyword>
<dbReference type="EMBL" id="BAAAZT010000006">
    <property type="protein sequence ID" value="GAA3893400.1"/>
    <property type="molecule type" value="Genomic_DNA"/>
</dbReference>
<dbReference type="Pfam" id="PF00512">
    <property type="entry name" value="HisKA"/>
    <property type="match status" value="1"/>
</dbReference>
<dbReference type="PANTHER" id="PTHR43065:SF10">
    <property type="entry name" value="PEROXIDE STRESS-ACTIVATED HISTIDINE KINASE MAK3"/>
    <property type="match status" value="1"/>
</dbReference>
<comment type="subcellular location">
    <subcellularLocation>
        <location evidence="2">Membrane</location>
        <topology evidence="2">Multi-pass membrane protein</topology>
    </subcellularLocation>
</comment>
<dbReference type="Gene3D" id="3.30.565.10">
    <property type="entry name" value="Histidine kinase-like ATPase, C-terminal domain"/>
    <property type="match status" value="1"/>
</dbReference>
<dbReference type="PANTHER" id="PTHR43065">
    <property type="entry name" value="SENSOR HISTIDINE KINASE"/>
    <property type="match status" value="1"/>
</dbReference>
<feature type="transmembrane region" description="Helical" evidence="14">
    <location>
        <begin position="71"/>
        <end position="93"/>
    </location>
</feature>
<evidence type="ECO:0000313" key="17">
    <source>
        <dbReference type="Proteomes" id="UP001500133"/>
    </source>
</evidence>
<dbReference type="Pfam" id="PF02518">
    <property type="entry name" value="HATPase_c"/>
    <property type="match status" value="1"/>
</dbReference>
<protein>
    <recommendedName>
        <fullName evidence="4">histidine kinase</fullName>
        <ecNumber evidence="4">2.7.13.3</ecNumber>
    </recommendedName>
</protein>
<evidence type="ECO:0000259" key="15">
    <source>
        <dbReference type="PROSITE" id="PS50109"/>
    </source>
</evidence>
<dbReference type="InterPro" id="IPR038377">
    <property type="entry name" value="Na/Glc_symporter_sf"/>
</dbReference>
<keyword evidence="12" id="KW-0902">Two-component regulatory system</keyword>
<evidence type="ECO:0000256" key="6">
    <source>
        <dbReference type="ARBA" id="ARBA00022679"/>
    </source>
</evidence>
<dbReference type="InterPro" id="IPR005467">
    <property type="entry name" value="His_kinase_dom"/>
</dbReference>
<dbReference type="SMART" id="SM00388">
    <property type="entry name" value="HisKA"/>
    <property type="match status" value="1"/>
</dbReference>
<evidence type="ECO:0000256" key="8">
    <source>
        <dbReference type="ARBA" id="ARBA00022741"/>
    </source>
</evidence>
<evidence type="ECO:0000256" key="9">
    <source>
        <dbReference type="ARBA" id="ARBA00022777"/>
    </source>
</evidence>